<dbReference type="InterPro" id="IPR051785">
    <property type="entry name" value="MMCE/EMCE_epimerase"/>
</dbReference>
<evidence type="ECO:0000259" key="9">
    <source>
        <dbReference type="PROSITE" id="PS51819"/>
    </source>
</evidence>
<dbReference type="GO" id="GO:0008198">
    <property type="term" value="F:ferrous iron binding"/>
    <property type="evidence" value="ECO:0007669"/>
    <property type="project" value="InterPro"/>
</dbReference>
<feature type="domain" description="VOC" evidence="9">
    <location>
        <begin position="141"/>
        <end position="263"/>
    </location>
</feature>
<organism evidence="10 11">
    <name type="scientific">Calditerricola satsumensis</name>
    <dbReference type="NCBI Taxonomy" id="373054"/>
    <lineage>
        <taxon>Bacteria</taxon>
        <taxon>Bacillati</taxon>
        <taxon>Bacillota</taxon>
        <taxon>Bacilli</taxon>
        <taxon>Bacillales</taxon>
        <taxon>Bacillaceae</taxon>
        <taxon>Calditerricola</taxon>
    </lineage>
</organism>
<accession>A0A8J3B759</accession>
<dbReference type="GO" id="GO:0051213">
    <property type="term" value="F:dioxygenase activity"/>
    <property type="evidence" value="ECO:0007669"/>
    <property type="project" value="UniProtKB-KW"/>
</dbReference>
<dbReference type="PROSITE" id="PS51819">
    <property type="entry name" value="VOC"/>
    <property type="match status" value="2"/>
</dbReference>
<dbReference type="GO" id="GO:0046491">
    <property type="term" value="P:L-methylmalonyl-CoA metabolic process"/>
    <property type="evidence" value="ECO:0007669"/>
    <property type="project" value="TreeGrafter"/>
</dbReference>
<keyword evidence="7 8" id="KW-0408">Iron</keyword>
<dbReference type="SUPFAM" id="SSF54593">
    <property type="entry name" value="Glyoxalase/Bleomycin resistance protein/Dihydroxybiphenyl dioxygenase"/>
    <property type="match status" value="1"/>
</dbReference>
<comment type="caution">
    <text evidence="10">The sequence shown here is derived from an EMBL/GenBank/DDBJ whole genome shotgun (WGS) entry which is preliminary data.</text>
</comment>
<evidence type="ECO:0000256" key="1">
    <source>
        <dbReference type="ARBA" id="ARBA00001954"/>
    </source>
</evidence>
<dbReference type="InterPro" id="IPR004360">
    <property type="entry name" value="Glyas_Fos-R_dOase_dom"/>
</dbReference>
<reference evidence="10" key="2">
    <citation type="submission" date="2020-09" db="EMBL/GenBank/DDBJ databases">
        <authorList>
            <person name="Sun Q."/>
            <person name="Ohkuma M."/>
        </authorList>
    </citation>
    <scope>NUCLEOTIDE SEQUENCE</scope>
    <source>
        <strain evidence="10">JCM 14719</strain>
    </source>
</reference>
<dbReference type="Pfam" id="PF00903">
    <property type="entry name" value="Glyoxalase"/>
    <property type="match status" value="2"/>
</dbReference>
<dbReference type="Gene3D" id="3.10.180.10">
    <property type="entry name" value="2,3-Dihydroxybiphenyl 1,2-Dioxygenase, domain 1"/>
    <property type="match status" value="2"/>
</dbReference>
<dbReference type="InterPro" id="IPR018146">
    <property type="entry name" value="Glyoxalase_1_CS"/>
</dbReference>
<dbReference type="RefSeq" id="WP_188816463.1">
    <property type="nucleotide sequence ID" value="NZ_BMOF01000001.1"/>
</dbReference>
<dbReference type="PANTHER" id="PTHR43048:SF3">
    <property type="entry name" value="METHYLMALONYL-COA EPIMERASE, MITOCHONDRIAL"/>
    <property type="match status" value="1"/>
</dbReference>
<evidence type="ECO:0000256" key="7">
    <source>
        <dbReference type="ARBA" id="ARBA00023004"/>
    </source>
</evidence>
<dbReference type="Proteomes" id="UP000637720">
    <property type="component" value="Unassembled WGS sequence"/>
</dbReference>
<feature type="domain" description="VOC" evidence="9">
    <location>
        <begin position="6"/>
        <end position="120"/>
    </location>
</feature>
<dbReference type="EMBL" id="BMOF01000001">
    <property type="protein sequence ID" value="GGJ90525.1"/>
    <property type="molecule type" value="Genomic_DNA"/>
</dbReference>
<evidence type="ECO:0000256" key="8">
    <source>
        <dbReference type="RuleBase" id="RU000683"/>
    </source>
</evidence>
<keyword evidence="6 8" id="KW-0560">Oxidoreductase</keyword>
<evidence type="ECO:0000256" key="4">
    <source>
        <dbReference type="ARBA" id="ARBA00022797"/>
    </source>
</evidence>
<dbReference type="InterPro" id="IPR037523">
    <property type="entry name" value="VOC_core"/>
</dbReference>
<dbReference type="GO" id="GO:0004493">
    <property type="term" value="F:methylmalonyl-CoA epimerase activity"/>
    <property type="evidence" value="ECO:0007669"/>
    <property type="project" value="TreeGrafter"/>
</dbReference>
<comment type="cofactor">
    <cofactor evidence="1 8">
        <name>Fe(2+)</name>
        <dbReference type="ChEBI" id="CHEBI:29033"/>
    </cofactor>
</comment>
<evidence type="ECO:0000256" key="5">
    <source>
        <dbReference type="ARBA" id="ARBA00022964"/>
    </source>
</evidence>
<gene>
    <name evidence="10" type="ORF">GCM10007043_00270</name>
</gene>
<proteinExistence type="inferred from homology"/>
<dbReference type="PANTHER" id="PTHR43048">
    <property type="entry name" value="METHYLMALONYL-COA EPIMERASE"/>
    <property type="match status" value="1"/>
</dbReference>
<dbReference type="GO" id="GO:0004462">
    <property type="term" value="F:lactoylglutathione lyase activity"/>
    <property type="evidence" value="ECO:0007669"/>
    <property type="project" value="InterPro"/>
</dbReference>
<keyword evidence="3" id="KW-0479">Metal-binding</keyword>
<sequence length="330" mass="37778">MVDIVRLHHVELCVTDLERAKAFYRDLLGLFVTEETKEQVFLRAIEDHSHHCLVLTKADAPGVAHIAYRVAREEDLDALAETFSAQGLPMRWVAPGEERGQGRALRVQDPVGLPLEFFCVMDRAERMLQAFHLHRGARPQRIDHIHCFVSDLPRAYDWYTKTLGFRCSEVTVTPDDPPKLLAAWLFRKPNVHDVALTHRDGPRFHHVAFWVPDSKAILDFCDILGATGNASRIERYPGRHGLSNAFFLYLRDPDGIRVELYTGDYFTGDPDWEPIVWRSDDPRRATFWGVASPHSWFEDLVPVHHVVTGEPVAVQPKGEEGMWPWAAYAR</sequence>
<dbReference type="NCBIfam" id="TIGR02295">
    <property type="entry name" value="HpaD"/>
    <property type="match status" value="1"/>
</dbReference>
<comment type="similarity">
    <text evidence="2 8">Belongs to the extradiol ring-cleavage dioxygenase family.</text>
</comment>
<evidence type="ECO:0000313" key="11">
    <source>
        <dbReference type="Proteomes" id="UP000637720"/>
    </source>
</evidence>
<dbReference type="PROSITE" id="PS00082">
    <property type="entry name" value="EXTRADIOL_DIOXYGENAS"/>
    <property type="match status" value="1"/>
</dbReference>
<keyword evidence="4 8" id="KW-0058">Aromatic hydrocarbons catabolism</keyword>
<evidence type="ECO:0000256" key="2">
    <source>
        <dbReference type="ARBA" id="ARBA00008784"/>
    </source>
</evidence>
<keyword evidence="5 8" id="KW-0223">Dioxygenase</keyword>
<dbReference type="PROSITE" id="PS00934">
    <property type="entry name" value="GLYOXALASE_I_1"/>
    <property type="match status" value="1"/>
</dbReference>
<name>A0A8J3B759_9BACI</name>
<dbReference type="InterPro" id="IPR011981">
    <property type="entry name" value="DHPA_dOase_Mn/Fe"/>
</dbReference>
<protein>
    <submittedName>
        <fullName evidence="10">Catechol 2,3-dioxygenase</fullName>
    </submittedName>
</protein>
<evidence type="ECO:0000313" key="10">
    <source>
        <dbReference type="EMBL" id="GGJ90525.1"/>
    </source>
</evidence>
<evidence type="ECO:0000256" key="6">
    <source>
        <dbReference type="ARBA" id="ARBA00023002"/>
    </source>
</evidence>
<dbReference type="InterPro" id="IPR029068">
    <property type="entry name" value="Glyas_Bleomycin-R_OHBP_Dase"/>
</dbReference>
<reference evidence="10" key="1">
    <citation type="journal article" date="2014" name="Int. J. Syst. Evol. Microbiol.">
        <title>Complete genome sequence of Corynebacterium casei LMG S-19264T (=DSM 44701T), isolated from a smear-ripened cheese.</title>
        <authorList>
            <consortium name="US DOE Joint Genome Institute (JGI-PGF)"/>
            <person name="Walter F."/>
            <person name="Albersmeier A."/>
            <person name="Kalinowski J."/>
            <person name="Ruckert C."/>
        </authorList>
    </citation>
    <scope>NUCLEOTIDE SEQUENCE</scope>
    <source>
        <strain evidence="10">JCM 14719</strain>
    </source>
</reference>
<dbReference type="InterPro" id="IPR000486">
    <property type="entry name" value="Xdiol_ring_cleave_dOase_1/2"/>
</dbReference>
<evidence type="ECO:0000256" key="3">
    <source>
        <dbReference type="ARBA" id="ARBA00022723"/>
    </source>
</evidence>
<keyword evidence="11" id="KW-1185">Reference proteome</keyword>
<dbReference type="AlphaFoldDB" id="A0A8J3B759"/>